<accession>A0A1G5K087</accession>
<proteinExistence type="predicted"/>
<organism evidence="1 2">
    <name type="scientific">Paracoccus tibetensis</name>
    <dbReference type="NCBI Taxonomy" id="336292"/>
    <lineage>
        <taxon>Bacteria</taxon>
        <taxon>Pseudomonadati</taxon>
        <taxon>Pseudomonadota</taxon>
        <taxon>Alphaproteobacteria</taxon>
        <taxon>Rhodobacterales</taxon>
        <taxon>Paracoccaceae</taxon>
        <taxon>Paracoccus</taxon>
    </lineage>
</organism>
<reference evidence="1 2" key="1">
    <citation type="submission" date="2016-10" db="EMBL/GenBank/DDBJ databases">
        <authorList>
            <person name="de Groot N.N."/>
        </authorList>
    </citation>
    <scope>NUCLEOTIDE SEQUENCE [LARGE SCALE GENOMIC DNA]</scope>
    <source>
        <strain evidence="1 2">CGMCC 1.8925</strain>
    </source>
</reference>
<dbReference type="EMBL" id="FMVT01000018">
    <property type="protein sequence ID" value="SCY93581.1"/>
    <property type="molecule type" value="Genomic_DNA"/>
</dbReference>
<dbReference type="Proteomes" id="UP000199502">
    <property type="component" value="Unassembled WGS sequence"/>
</dbReference>
<evidence type="ECO:0000313" key="2">
    <source>
        <dbReference type="Proteomes" id="UP000199502"/>
    </source>
</evidence>
<keyword evidence="2" id="KW-1185">Reference proteome</keyword>
<sequence length="64" mass="7173">MPRFVIAMGAAPHMKLARSGREFSAIEVPMAFESHDDAYDYLVRHSEDVPLKGIRGEIVEDLSL</sequence>
<name>A0A1G5K087_9RHOB</name>
<gene>
    <name evidence="1" type="ORF">SAMN05660710_03565</name>
</gene>
<protein>
    <submittedName>
        <fullName evidence="1">Uncharacterized protein</fullName>
    </submittedName>
</protein>
<dbReference type="RefSeq" id="WP_090747953.1">
    <property type="nucleotide sequence ID" value="NZ_FMVT01000018.1"/>
</dbReference>
<dbReference type="OrthoDB" id="7777565at2"/>
<evidence type="ECO:0000313" key="1">
    <source>
        <dbReference type="EMBL" id="SCY93581.1"/>
    </source>
</evidence>
<dbReference type="AlphaFoldDB" id="A0A1G5K087"/>